<dbReference type="Proteomes" id="UP000239735">
    <property type="component" value="Unassembled WGS sequence"/>
</dbReference>
<reference evidence="2" key="1">
    <citation type="submission" date="2018-02" db="EMBL/GenBank/DDBJ databases">
        <authorList>
            <person name="Hausmann B."/>
        </authorList>
    </citation>
    <scope>NUCLEOTIDE SEQUENCE [LARGE SCALE GENOMIC DNA]</scope>
    <source>
        <strain evidence="2">Peat soil MAG SbA5</strain>
    </source>
</reference>
<name>A0A2N9L9E5_9BACT</name>
<sequence>MRGHAHQVRGVHQPRDYDCVASGIKSKRHVISLAWYCAVTRNFDTIPASHRERTWSEQFRPPVAFLLQARNRKNAVHKNGSPLFDVGVGWETWITAK</sequence>
<evidence type="ECO:0000313" key="1">
    <source>
        <dbReference type="EMBL" id="SPE19880.1"/>
    </source>
</evidence>
<accession>A0A2N9L9E5</accession>
<gene>
    <name evidence="1" type="ORF">SBA5_250110</name>
</gene>
<proteinExistence type="predicted"/>
<protein>
    <submittedName>
        <fullName evidence="1">Uncharacterized protein</fullName>
    </submittedName>
</protein>
<dbReference type="AlphaFoldDB" id="A0A2N9L9E5"/>
<dbReference type="EMBL" id="OKRB01000081">
    <property type="protein sequence ID" value="SPE19880.1"/>
    <property type="molecule type" value="Genomic_DNA"/>
</dbReference>
<evidence type="ECO:0000313" key="2">
    <source>
        <dbReference type="Proteomes" id="UP000239735"/>
    </source>
</evidence>
<organism evidence="1 2">
    <name type="scientific">Candidatus Sulfuritelmatomonas gaucii</name>
    <dbReference type="NCBI Taxonomy" id="2043161"/>
    <lineage>
        <taxon>Bacteria</taxon>
        <taxon>Pseudomonadati</taxon>
        <taxon>Acidobacteriota</taxon>
        <taxon>Terriglobia</taxon>
        <taxon>Terriglobales</taxon>
        <taxon>Acidobacteriaceae</taxon>
        <taxon>Candidatus Sulfuritelmatomonas</taxon>
    </lineage>
</organism>